<evidence type="ECO:0000313" key="12">
    <source>
        <dbReference type="EMBL" id="KAJ5155986.1"/>
    </source>
</evidence>
<comment type="similarity">
    <text evidence="2 8">Belongs to the major facilitator superfamily. Sugar transporter (TC 2.A.1.1) family.</text>
</comment>
<dbReference type="InterPro" id="IPR005829">
    <property type="entry name" value="Sugar_transporter_CS"/>
</dbReference>
<feature type="transmembrane region" description="Helical" evidence="10">
    <location>
        <begin position="380"/>
        <end position="403"/>
    </location>
</feature>
<feature type="domain" description="Major facilitator superfamily (MFS) profile" evidence="11">
    <location>
        <begin position="67"/>
        <end position="511"/>
    </location>
</feature>
<feature type="transmembrane region" description="Helical" evidence="10">
    <location>
        <begin position="194"/>
        <end position="217"/>
    </location>
</feature>
<evidence type="ECO:0000256" key="5">
    <source>
        <dbReference type="ARBA" id="ARBA00022989"/>
    </source>
</evidence>
<evidence type="ECO:0000256" key="10">
    <source>
        <dbReference type="SAM" id="Phobius"/>
    </source>
</evidence>
<protein>
    <recommendedName>
        <fullName evidence="11">Major facilitator superfamily (MFS) profile domain-containing protein</fullName>
    </recommendedName>
</protein>
<feature type="transmembrane region" description="Helical" evidence="10">
    <location>
        <begin position="313"/>
        <end position="337"/>
    </location>
</feature>
<evidence type="ECO:0000256" key="6">
    <source>
        <dbReference type="ARBA" id="ARBA00023136"/>
    </source>
</evidence>
<comment type="catalytic activity">
    <reaction evidence="7">
        <text>myo-inositol(out) + H(+)(out) = myo-inositol(in) + H(+)(in)</text>
        <dbReference type="Rhea" id="RHEA:60364"/>
        <dbReference type="ChEBI" id="CHEBI:15378"/>
        <dbReference type="ChEBI" id="CHEBI:17268"/>
    </reaction>
</comment>
<evidence type="ECO:0000256" key="4">
    <source>
        <dbReference type="ARBA" id="ARBA00022692"/>
    </source>
</evidence>
<accession>A0A9W9HRD0</accession>
<proteinExistence type="inferred from homology"/>
<evidence type="ECO:0000259" key="11">
    <source>
        <dbReference type="PROSITE" id="PS50850"/>
    </source>
</evidence>
<dbReference type="PANTHER" id="PTHR48020">
    <property type="entry name" value="PROTON MYO-INOSITOL COTRANSPORTER"/>
    <property type="match status" value="1"/>
</dbReference>
<comment type="caution">
    <text evidence="12">The sequence shown here is derived from an EMBL/GenBank/DDBJ whole genome shotgun (WGS) entry which is preliminary data.</text>
</comment>
<comment type="subcellular location">
    <subcellularLocation>
        <location evidence="1">Membrane</location>
        <topology evidence="1">Multi-pass membrane protein</topology>
    </subcellularLocation>
</comment>
<dbReference type="Pfam" id="PF00083">
    <property type="entry name" value="Sugar_tr"/>
    <property type="match status" value="1"/>
</dbReference>
<organism evidence="12 13">
    <name type="scientific">Penicillium capsulatum</name>
    <dbReference type="NCBI Taxonomy" id="69766"/>
    <lineage>
        <taxon>Eukaryota</taxon>
        <taxon>Fungi</taxon>
        <taxon>Dikarya</taxon>
        <taxon>Ascomycota</taxon>
        <taxon>Pezizomycotina</taxon>
        <taxon>Eurotiomycetes</taxon>
        <taxon>Eurotiomycetidae</taxon>
        <taxon>Eurotiales</taxon>
        <taxon>Aspergillaceae</taxon>
        <taxon>Penicillium</taxon>
    </lineage>
</organism>
<evidence type="ECO:0000256" key="2">
    <source>
        <dbReference type="ARBA" id="ARBA00010992"/>
    </source>
</evidence>
<sequence length="557" mass="60349">MSSLNHPTHLEAGDARRFSDVDKKEHPQHVELAHDADSTHLDKAAANIEDIATSVDNIPVSMFVWLVALTASTAGMLFGYDTGIISAAELYLGTDLDNRHTTSNEKEMITSLCSAGAFVGAIFAGNTADKFGRKMAIYIGCVLFVVGAVLQGAAYTVAQMSVGRLVVGLGVGSAAMVVPLYVAELAPAKSRGKLIGLNNMSITGGQVIAYAIGAAFASVDHGWRYMVGLGAVPAIILGVLLPFCPESPRHLVYQGRDEEARPILRRIYKGASEEQVQGVLTSIRFACDQAREINECGSRFWKIKQLHVVPSNLRALVSACGLMVISQMSGFNALMYYSGTLLGTIGFPSPMAVGLVVAGTNFIMTFVNMMLVDKVGRRKLLLSTVWGMAAGMVAIAVAFKWIPFDLDSGEIESNGVTPAAIVVIVFIIWFVAFYGVSVGNTAWMSTDFFPLEVRAMGTMWLTCSNWGSNVIISSTFLSMMKKMTPSGAFGFFAGICGFGWIWLYFFYPEVSGLVLEEVQDVFEHGFGVKYANNLRKERKHIIEERMKTMEKPVAAGH</sequence>
<feature type="compositionally biased region" description="Basic and acidic residues" evidence="9">
    <location>
        <begin position="8"/>
        <end position="36"/>
    </location>
</feature>
<name>A0A9W9HRD0_9EURO</name>
<dbReference type="PRINTS" id="PR00171">
    <property type="entry name" value="SUGRTRNSPORT"/>
</dbReference>
<dbReference type="PROSITE" id="PS50850">
    <property type="entry name" value="MFS"/>
    <property type="match status" value="1"/>
</dbReference>
<dbReference type="Proteomes" id="UP001146351">
    <property type="component" value="Unassembled WGS sequence"/>
</dbReference>
<dbReference type="GO" id="GO:1904679">
    <property type="term" value="P:myo-inositol import across plasma membrane"/>
    <property type="evidence" value="ECO:0007669"/>
    <property type="project" value="TreeGrafter"/>
</dbReference>
<feature type="transmembrane region" description="Helical" evidence="10">
    <location>
        <begin position="349"/>
        <end position="368"/>
    </location>
</feature>
<evidence type="ECO:0000256" key="9">
    <source>
        <dbReference type="SAM" id="MobiDB-lite"/>
    </source>
</evidence>
<dbReference type="EMBL" id="JAPQKO010000006">
    <property type="protein sequence ID" value="KAJ5155986.1"/>
    <property type="molecule type" value="Genomic_DNA"/>
</dbReference>
<dbReference type="GO" id="GO:0016020">
    <property type="term" value="C:membrane"/>
    <property type="evidence" value="ECO:0007669"/>
    <property type="project" value="UniProtKB-SubCell"/>
</dbReference>
<feature type="transmembrane region" description="Helical" evidence="10">
    <location>
        <begin position="488"/>
        <end position="507"/>
    </location>
</feature>
<feature type="transmembrane region" description="Helical" evidence="10">
    <location>
        <begin position="63"/>
        <end position="88"/>
    </location>
</feature>
<reference evidence="12" key="2">
    <citation type="journal article" date="2023" name="IMA Fungus">
        <title>Comparative genomic study of the Penicillium genus elucidates a diverse pangenome and 15 lateral gene transfer events.</title>
        <authorList>
            <person name="Petersen C."/>
            <person name="Sorensen T."/>
            <person name="Nielsen M.R."/>
            <person name="Sondergaard T.E."/>
            <person name="Sorensen J.L."/>
            <person name="Fitzpatrick D.A."/>
            <person name="Frisvad J.C."/>
            <person name="Nielsen K.L."/>
        </authorList>
    </citation>
    <scope>NUCLEOTIDE SEQUENCE</scope>
    <source>
        <strain evidence="12">IBT 21917</strain>
    </source>
</reference>
<dbReference type="PROSITE" id="PS00216">
    <property type="entry name" value="SUGAR_TRANSPORT_1"/>
    <property type="match status" value="1"/>
</dbReference>
<feature type="transmembrane region" description="Helical" evidence="10">
    <location>
        <begin position="162"/>
        <end position="182"/>
    </location>
</feature>
<keyword evidence="5 10" id="KW-1133">Transmembrane helix</keyword>
<feature type="transmembrane region" description="Helical" evidence="10">
    <location>
        <begin position="135"/>
        <end position="156"/>
    </location>
</feature>
<evidence type="ECO:0000256" key="7">
    <source>
        <dbReference type="ARBA" id="ARBA00049119"/>
    </source>
</evidence>
<dbReference type="SUPFAM" id="SSF103473">
    <property type="entry name" value="MFS general substrate transporter"/>
    <property type="match status" value="1"/>
</dbReference>
<gene>
    <name evidence="12" type="ORF">N7492_008789</name>
</gene>
<keyword evidence="13" id="KW-1185">Reference proteome</keyword>
<feature type="transmembrane region" description="Helical" evidence="10">
    <location>
        <begin position="415"/>
        <end position="436"/>
    </location>
</feature>
<evidence type="ECO:0000313" key="13">
    <source>
        <dbReference type="Proteomes" id="UP001146351"/>
    </source>
</evidence>
<dbReference type="InterPro" id="IPR050814">
    <property type="entry name" value="Myo-inositol_Transporter"/>
</dbReference>
<dbReference type="AlphaFoldDB" id="A0A9W9HRD0"/>
<keyword evidence="4 10" id="KW-0812">Transmembrane</keyword>
<dbReference type="PROSITE" id="PS00217">
    <property type="entry name" value="SUGAR_TRANSPORT_2"/>
    <property type="match status" value="1"/>
</dbReference>
<feature type="transmembrane region" description="Helical" evidence="10">
    <location>
        <begin position="223"/>
        <end position="244"/>
    </location>
</feature>
<dbReference type="NCBIfam" id="TIGR00879">
    <property type="entry name" value="SP"/>
    <property type="match status" value="1"/>
</dbReference>
<dbReference type="InterPro" id="IPR005828">
    <property type="entry name" value="MFS_sugar_transport-like"/>
</dbReference>
<evidence type="ECO:0000256" key="8">
    <source>
        <dbReference type="RuleBase" id="RU003346"/>
    </source>
</evidence>
<dbReference type="Gene3D" id="1.20.1250.20">
    <property type="entry name" value="MFS general substrate transporter like domains"/>
    <property type="match status" value="1"/>
</dbReference>
<dbReference type="FunFam" id="1.20.1250.20:FF:000073">
    <property type="entry name" value="MFS myo-inositol transporter, putative"/>
    <property type="match status" value="1"/>
</dbReference>
<dbReference type="InterPro" id="IPR036259">
    <property type="entry name" value="MFS_trans_sf"/>
</dbReference>
<dbReference type="PANTHER" id="PTHR48020:SF22">
    <property type="entry name" value="MAJOR FACILITATOR SUPERFAMILY (MFS) PROFILE DOMAIN-CONTAINING PROTEIN-RELATED"/>
    <property type="match status" value="1"/>
</dbReference>
<dbReference type="GO" id="GO:0005366">
    <property type="term" value="F:myo-inositol:proton symporter activity"/>
    <property type="evidence" value="ECO:0007669"/>
    <property type="project" value="TreeGrafter"/>
</dbReference>
<dbReference type="InterPro" id="IPR003663">
    <property type="entry name" value="Sugar/inositol_transpt"/>
</dbReference>
<keyword evidence="3 8" id="KW-0813">Transport</keyword>
<feature type="region of interest" description="Disordered" evidence="9">
    <location>
        <begin position="1"/>
        <end position="36"/>
    </location>
</feature>
<feature type="transmembrane region" description="Helical" evidence="10">
    <location>
        <begin position="108"/>
        <end position="128"/>
    </location>
</feature>
<dbReference type="OrthoDB" id="6339427at2759"/>
<evidence type="ECO:0000256" key="1">
    <source>
        <dbReference type="ARBA" id="ARBA00004141"/>
    </source>
</evidence>
<evidence type="ECO:0000256" key="3">
    <source>
        <dbReference type="ARBA" id="ARBA00022448"/>
    </source>
</evidence>
<dbReference type="InterPro" id="IPR020846">
    <property type="entry name" value="MFS_dom"/>
</dbReference>
<reference evidence="12" key="1">
    <citation type="submission" date="2022-11" db="EMBL/GenBank/DDBJ databases">
        <authorList>
            <person name="Petersen C."/>
        </authorList>
    </citation>
    <scope>NUCLEOTIDE SEQUENCE</scope>
    <source>
        <strain evidence="12">IBT 21917</strain>
    </source>
</reference>
<keyword evidence="6 10" id="KW-0472">Membrane</keyword>